<protein>
    <submittedName>
        <fullName evidence="4">DUF4974 domain-containing protein</fullName>
    </submittedName>
</protein>
<dbReference type="GO" id="GO:0016989">
    <property type="term" value="F:sigma factor antagonist activity"/>
    <property type="evidence" value="ECO:0007669"/>
    <property type="project" value="TreeGrafter"/>
</dbReference>
<dbReference type="AlphaFoldDB" id="A0A6I4IRB5"/>
<keyword evidence="1" id="KW-0472">Membrane</keyword>
<evidence type="ECO:0000313" key="4">
    <source>
        <dbReference type="EMBL" id="MVO07596.1"/>
    </source>
</evidence>
<dbReference type="Pfam" id="PF04773">
    <property type="entry name" value="FecR"/>
    <property type="match status" value="1"/>
</dbReference>
<accession>A0A6I4IRB5</accession>
<dbReference type="InterPro" id="IPR012373">
    <property type="entry name" value="Ferrdict_sens_TM"/>
</dbReference>
<dbReference type="OrthoDB" id="1097347at2"/>
<dbReference type="InterPro" id="IPR032508">
    <property type="entry name" value="FecR_C"/>
</dbReference>
<dbReference type="Gene3D" id="2.60.120.1440">
    <property type="match status" value="1"/>
</dbReference>
<dbReference type="PANTHER" id="PTHR30273:SF2">
    <property type="entry name" value="PROTEIN FECR"/>
    <property type="match status" value="1"/>
</dbReference>
<keyword evidence="1" id="KW-1133">Transmembrane helix</keyword>
<feature type="transmembrane region" description="Helical" evidence="1">
    <location>
        <begin position="73"/>
        <end position="91"/>
    </location>
</feature>
<evidence type="ECO:0000259" key="2">
    <source>
        <dbReference type="Pfam" id="PF04773"/>
    </source>
</evidence>
<evidence type="ECO:0000313" key="5">
    <source>
        <dbReference type="Proteomes" id="UP000431264"/>
    </source>
</evidence>
<reference evidence="5" key="1">
    <citation type="submission" date="2019-05" db="EMBL/GenBank/DDBJ databases">
        <title>Flavobacterium profundi sp. nov., isolated from a deep-sea seamount.</title>
        <authorList>
            <person name="Zhang D.-C."/>
        </authorList>
    </citation>
    <scope>NUCLEOTIDE SEQUENCE [LARGE SCALE GENOMIC DNA]</scope>
    <source>
        <strain evidence="5">TP390</strain>
    </source>
</reference>
<dbReference type="RefSeq" id="WP_140996020.1">
    <property type="nucleotide sequence ID" value="NZ_VDCZ01000001.1"/>
</dbReference>
<keyword evidence="1" id="KW-0812">Transmembrane</keyword>
<organism evidence="4 5">
    <name type="scientific">Flavobacterium profundi</name>
    <dbReference type="NCBI Taxonomy" id="1774945"/>
    <lineage>
        <taxon>Bacteria</taxon>
        <taxon>Pseudomonadati</taxon>
        <taxon>Bacteroidota</taxon>
        <taxon>Flavobacteriia</taxon>
        <taxon>Flavobacteriales</taxon>
        <taxon>Flavobacteriaceae</taxon>
        <taxon>Flavobacterium</taxon>
    </lineage>
</organism>
<feature type="domain" description="Protein FecR C-terminal" evidence="3">
    <location>
        <begin position="230"/>
        <end position="286"/>
    </location>
</feature>
<dbReference type="Pfam" id="PF16344">
    <property type="entry name" value="FecR_C"/>
    <property type="match status" value="1"/>
</dbReference>
<name>A0A6I4IRB5_9FLAO</name>
<feature type="domain" description="FecR protein" evidence="2">
    <location>
        <begin position="102"/>
        <end position="189"/>
    </location>
</feature>
<dbReference type="EMBL" id="WQLW01000001">
    <property type="protein sequence ID" value="MVO07596.1"/>
    <property type="molecule type" value="Genomic_DNA"/>
</dbReference>
<gene>
    <name evidence="4" type="ORF">GOQ30_00290</name>
</gene>
<dbReference type="PANTHER" id="PTHR30273">
    <property type="entry name" value="PERIPLASMIC SIGNAL SENSOR AND SIGMA FACTOR ACTIVATOR FECR-RELATED"/>
    <property type="match status" value="1"/>
</dbReference>
<keyword evidence="5" id="KW-1185">Reference proteome</keyword>
<dbReference type="InterPro" id="IPR006860">
    <property type="entry name" value="FecR"/>
</dbReference>
<comment type="caution">
    <text evidence="4">The sequence shown here is derived from an EMBL/GenBank/DDBJ whole genome shotgun (WGS) entry which is preliminary data.</text>
</comment>
<dbReference type="Gene3D" id="3.55.50.30">
    <property type="match status" value="1"/>
</dbReference>
<dbReference type="Proteomes" id="UP000431264">
    <property type="component" value="Unassembled WGS sequence"/>
</dbReference>
<evidence type="ECO:0000256" key="1">
    <source>
        <dbReference type="SAM" id="Phobius"/>
    </source>
</evidence>
<proteinExistence type="predicted"/>
<evidence type="ECO:0000259" key="3">
    <source>
        <dbReference type="Pfam" id="PF16344"/>
    </source>
</evidence>
<sequence length="303" mass="35030">MEDKYILAEWMNNDLPKEELDQLKLDPDYSIYNSIREHAAELNTRDFDEDSLLNKIKLRKNDTGKVIQMAQNWFFRVVALILISLGVFMVYQENTNVVEFAKKGAKSTFLLPDQSEITLNSDSELKYKNRNWDNNRTLHLTGEAYFKVAKGKTFEVNTTLGKVTVLGTQFNVKARNKRFDVVCFEGRVQVNHNDTTIILTQGEKVSFENNDLIIQKKTNATIPSWLENELAFEQEQLKNIIEEIERQYNISIGYDPKSANQLFTGKIPTNNISVALEIIATTYQLQPIKISDLQYELIKMNEI</sequence>